<evidence type="ECO:0000259" key="6">
    <source>
        <dbReference type="Pfam" id="PF01068"/>
    </source>
</evidence>
<feature type="domain" description="ATP-dependent DNA ligase family profile" evidence="6">
    <location>
        <begin position="53"/>
        <end position="251"/>
    </location>
</feature>
<dbReference type="InterPro" id="IPR016059">
    <property type="entry name" value="DNA_ligase_ATP-dep_CS"/>
</dbReference>
<proteinExistence type="predicted"/>
<dbReference type="InterPro" id="IPR012340">
    <property type="entry name" value="NA-bd_OB-fold"/>
</dbReference>
<evidence type="ECO:0000256" key="5">
    <source>
        <dbReference type="ARBA" id="ARBA00023204"/>
    </source>
</evidence>
<dbReference type="SUPFAM" id="SSF56091">
    <property type="entry name" value="DNA ligase/mRNA capping enzyme, catalytic domain"/>
    <property type="match status" value="1"/>
</dbReference>
<dbReference type="CDD" id="cd07896">
    <property type="entry name" value="Adenylation_kDNA_ligase_like"/>
    <property type="match status" value="1"/>
</dbReference>
<keyword evidence="3" id="KW-0235">DNA replication</keyword>
<dbReference type="Gene3D" id="3.30.1490.70">
    <property type="match status" value="1"/>
</dbReference>
<dbReference type="AlphaFoldDB" id="A0A6C0B646"/>
<dbReference type="Gene3D" id="2.40.50.140">
    <property type="entry name" value="Nucleic acid-binding proteins"/>
    <property type="match status" value="1"/>
</dbReference>
<dbReference type="CDD" id="cd08041">
    <property type="entry name" value="OBF_kDNA_ligase_like"/>
    <property type="match status" value="1"/>
</dbReference>
<dbReference type="GO" id="GO:0006260">
    <property type="term" value="P:DNA replication"/>
    <property type="evidence" value="ECO:0007669"/>
    <property type="project" value="UniProtKB-KW"/>
</dbReference>
<comment type="cofactor">
    <cofactor evidence="1">
        <name>a divalent metal cation</name>
        <dbReference type="ChEBI" id="CHEBI:60240"/>
    </cofactor>
</comment>
<dbReference type="GO" id="GO:0006281">
    <property type="term" value="P:DNA repair"/>
    <property type="evidence" value="ECO:0007669"/>
    <property type="project" value="UniProtKB-KW"/>
</dbReference>
<dbReference type="GO" id="GO:0005524">
    <property type="term" value="F:ATP binding"/>
    <property type="evidence" value="ECO:0007669"/>
    <property type="project" value="InterPro"/>
</dbReference>
<organism evidence="8">
    <name type="scientific">viral metagenome</name>
    <dbReference type="NCBI Taxonomy" id="1070528"/>
    <lineage>
        <taxon>unclassified sequences</taxon>
        <taxon>metagenomes</taxon>
        <taxon>organismal metagenomes</taxon>
    </lineage>
</organism>
<accession>A0A6C0B646</accession>
<evidence type="ECO:0000259" key="7">
    <source>
        <dbReference type="Pfam" id="PF14743"/>
    </source>
</evidence>
<dbReference type="EMBL" id="MN739073">
    <property type="protein sequence ID" value="QHS87019.1"/>
    <property type="molecule type" value="Genomic_DNA"/>
</dbReference>
<evidence type="ECO:0000313" key="8">
    <source>
        <dbReference type="EMBL" id="QHS87019.1"/>
    </source>
</evidence>
<dbReference type="InterPro" id="IPR012310">
    <property type="entry name" value="DNA_ligase_ATP-dep_cent"/>
</dbReference>
<dbReference type="InterPro" id="IPR050326">
    <property type="entry name" value="NAD_dep_DNA_ligaseB"/>
</dbReference>
<evidence type="ECO:0000256" key="3">
    <source>
        <dbReference type="ARBA" id="ARBA00022705"/>
    </source>
</evidence>
<dbReference type="NCBIfam" id="NF006592">
    <property type="entry name" value="PRK09125.1"/>
    <property type="match status" value="1"/>
</dbReference>
<evidence type="ECO:0008006" key="9">
    <source>
        <dbReference type="Google" id="ProtNLM"/>
    </source>
</evidence>
<keyword evidence="2" id="KW-0436">Ligase</keyword>
<dbReference type="PANTHER" id="PTHR47810">
    <property type="entry name" value="DNA LIGASE"/>
    <property type="match status" value="1"/>
</dbReference>
<dbReference type="PANTHER" id="PTHR47810:SF1">
    <property type="entry name" value="DNA LIGASE B"/>
    <property type="match status" value="1"/>
</dbReference>
<dbReference type="PROSITE" id="PS00333">
    <property type="entry name" value="DNA_LIGASE_A2"/>
    <property type="match status" value="1"/>
</dbReference>
<evidence type="ECO:0000256" key="4">
    <source>
        <dbReference type="ARBA" id="ARBA00022763"/>
    </source>
</evidence>
<dbReference type="Pfam" id="PF14743">
    <property type="entry name" value="DNA_ligase_OB_2"/>
    <property type="match status" value="1"/>
</dbReference>
<dbReference type="Pfam" id="PF01068">
    <property type="entry name" value="DNA_ligase_A_M"/>
    <property type="match status" value="1"/>
</dbReference>
<evidence type="ECO:0000256" key="1">
    <source>
        <dbReference type="ARBA" id="ARBA00001968"/>
    </source>
</evidence>
<reference evidence="8" key="1">
    <citation type="journal article" date="2020" name="Nature">
        <title>Giant virus diversity and host interactions through global metagenomics.</title>
        <authorList>
            <person name="Schulz F."/>
            <person name="Roux S."/>
            <person name="Paez-Espino D."/>
            <person name="Jungbluth S."/>
            <person name="Walsh D.A."/>
            <person name="Denef V.J."/>
            <person name="McMahon K.D."/>
            <person name="Konstantinidis K.T."/>
            <person name="Eloe-Fadrosh E.A."/>
            <person name="Kyrpides N.C."/>
            <person name="Woyke T."/>
        </authorList>
    </citation>
    <scope>NUCLEOTIDE SEQUENCE</scope>
    <source>
        <strain evidence="8">GVMAG-M-3300009422-16</strain>
    </source>
</reference>
<keyword evidence="5" id="KW-0234">DNA repair</keyword>
<name>A0A6C0B646_9ZZZZ</name>
<protein>
    <recommendedName>
        <fullName evidence="9">DNA ligase domain protein</fullName>
    </recommendedName>
</protein>
<dbReference type="InterPro" id="IPR029319">
    <property type="entry name" value="DNA_ligase_OB"/>
</dbReference>
<feature type="domain" description="DNA ligase OB-like" evidence="7">
    <location>
        <begin position="266"/>
        <end position="333"/>
    </location>
</feature>
<keyword evidence="4" id="KW-0227">DNA damage</keyword>
<sequence>MICDVKNPNTNEVLHRFGNNIFTYENGGITKGCPKIAQTRSPLKSVTVFRGNPMLAKEYKDSEGNPNADVIGWWMSEKFDGYRAIWNGRCFKSRTNNRFSVPRWFSQLMPQGIALDGELWMGRGRFDKCGLFRRRRPKKTTDREQWEQYWADAGVIYKVFDLPNSSLKFEERMKKLKNIISKQIVSEFVFKEDFIIKTFPLEFTEQIKINSRDQLEDKFNNVVSNNGEGLILREPLSIYERRRSPSMLKYKLQADMECTIIGYNDGTGINKGRLGSFICQFLNNDIVFTVGGMNTDVRKKYKTTHAINTIITIQYNGFTSGGKPRHPRYLRKRFKV</sequence>
<dbReference type="GO" id="GO:0006310">
    <property type="term" value="P:DNA recombination"/>
    <property type="evidence" value="ECO:0007669"/>
    <property type="project" value="InterPro"/>
</dbReference>
<evidence type="ECO:0000256" key="2">
    <source>
        <dbReference type="ARBA" id="ARBA00022598"/>
    </source>
</evidence>
<dbReference type="GO" id="GO:0003910">
    <property type="term" value="F:DNA ligase (ATP) activity"/>
    <property type="evidence" value="ECO:0007669"/>
    <property type="project" value="InterPro"/>
</dbReference>
<dbReference type="SUPFAM" id="SSF50249">
    <property type="entry name" value="Nucleic acid-binding proteins"/>
    <property type="match status" value="1"/>
</dbReference>
<dbReference type="Gene3D" id="3.30.470.30">
    <property type="entry name" value="DNA ligase/mRNA capping enzyme"/>
    <property type="match status" value="1"/>
</dbReference>